<evidence type="ECO:0000313" key="3">
    <source>
        <dbReference type="EMBL" id="MTG98198.1"/>
    </source>
</evidence>
<protein>
    <submittedName>
        <fullName evidence="3">Histidine kinase</fullName>
    </submittedName>
</protein>
<keyword evidence="1" id="KW-1133">Transmembrane helix</keyword>
<dbReference type="AlphaFoldDB" id="A0A6I3LI44"/>
<evidence type="ECO:0000256" key="1">
    <source>
        <dbReference type="SAM" id="Phobius"/>
    </source>
</evidence>
<comment type="caution">
    <text evidence="3">The sequence shown here is derived from an EMBL/GenBank/DDBJ whole genome shotgun (WGS) entry which is preliminary data.</text>
</comment>
<dbReference type="PANTHER" id="PTHR34220:SF7">
    <property type="entry name" value="SENSOR HISTIDINE KINASE YPDA"/>
    <property type="match status" value="1"/>
</dbReference>
<evidence type="ECO:0000313" key="4">
    <source>
        <dbReference type="Proteomes" id="UP000438760"/>
    </source>
</evidence>
<organism evidence="3 4">
    <name type="scientific">Myroides albus</name>
    <dbReference type="NCBI Taxonomy" id="2562892"/>
    <lineage>
        <taxon>Bacteria</taxon>
        <taxon>Pseudomonadati</taxon>
        <taxon>Bacteroidota</taxon>
        <taxon>Flavobacteriia</taxon>
        <taxon>Flavobacteriales</taxon>
        <taxon>Flavobacteriaceae</taxon>
        <taxon>Myroides</taxon>
    </lineage>
</organism>
<proteinExistence type="predicted"/>
<keyword evidence="1" id="KW-0472">Membrane</keyword>
<feature type="domain" description="Signal transduction histidine kinase internal region" evidence="2">
    <location>
        <begin position="165"/>
        <end position="243"/>
    </location>
</feature>
<keyword evidence="4" id="KW-1185">Reference proteome</keyword>
<dbReference type="PANTHER" id="PTHR34220">
    <property type="entry name" value="SENSOR HISTIDINE KINASE YPDA"/>
    <property type="match status" value="1"/>
</dbReference>
<dbReference type="Pfam" id="PF06580">
    <property type="entry name" value="His_kinase"/>
    <property type="match status" value="1"/>
</dbReference>
<keyword evidence="3" id="KW-0418">Kinase</keyword>
<accession>A0A6I3LI44</accession>
<dbReference type="GO" id="GO:0016020">
    <property type="term" value="C:membrane"/>
    <property type="evidence" value="ECO:0007669"/>
    <property type="project" value="InterPro"/>
</dbReference>
<gene>
    <name evidence="3" type="ORF">GJV76_08655</name>
</gene>
<evidence type="ECO:0000259" key="2">
    <source>
        <dbReference type="Pfam" id="PF06580"/>
    </source>
</evidence>
<keyword evidence="3" id="KW-0808">Transferase</keyword>
<feature type="transmembrane region" description="Helical" evidence="1">
    <location>
        <begin position="118"/>
        <end position="138"/>
    </location>
</feature>
<dbReference type="InterPro" id="IPR010559">
    <property type="entry name" value="Sig_transdc_His_kin_internal"/>
</dbReference>
<dbReference type="Proteomes" id="UP000438760">
    <property type="component" value="Unassembled WGS sequence"/>
</dbReference>
<dbReference type="GO" id="GO:0000155">
    <property type="term" value="F:phosphorelay sensor kinase activity"/>
    <property type="evidence" value="ECO:0007669"/>
    <property type="project" value="InterPro"/>
</dbReference>
<dbReference type="OrthoDB" id="9809908at2"/>
<reference evidence="3 4" key="1">
    <citation type="submission" date="2019-11" db="EMBL/GenBank/DDBJ databases">
        <title>Genome of Strain BIT-d1.</title>
        <authorList>
            <person name="Yang Y."/>
        </authorList>
    </citation>
    <scope>NUCLEOTIDE SEQUENCE [LARGE SCALE GENOMIC DNA]</scope>
    <source>
        <strain evidence="3 4">BIT-d1</strain>
    </source>
</reference>
<feature type="transmembrane region" description="Helical" evidence="1">
    <location>
        <begin position="76"/>
        <end position="98"/>
    </location>
</feature>
<name>A0A6I3LI44_9FLAO</name>
<dbReference type="EMBL" id="WMJX01000015">
    <property type="protein sequence ID" value="MTG98198.1"/>
    <property type="molecule type" value="Genomic_DNA"/>
</dbReference>
<dbReference type="InterPro" id="IPR050640">
    <property type="entry name" value="Bact_2-comp_sensor_kinase"/>
</dbReference>
<keyword evidence="1" id="KW-0812">Transmembrane</keyword>
<sequence length="352" mass="40649">MVIPLVLVLYLFSHFLLNPYDPEWYYIEGESEIFESILFLIAYCAIITEISLWVSRVLNKWIPWDKSAALRAIVQVLALIGLIFIVYFGINLAFLVWIPIDRSNGLALEDKIDLWQSLIISINTAIFISAVHTGYFLIKNWRDSMMKAAELQLKAEKLERIASQAELESLRMQLDPHFLFNNFSTLSELVVEDQAIAIKFIDNLSLVYRYMLSNIRKNVVSLKEELTFVESYFYLIHERMGAKVQLHINIDKELSQQFYVAPISLQLLVENAVKHNRASKECPLVIDIYIDGNFVIVENNIQPLVVSIPSSKVGLSNIDDRYRLLSEAKVIVEQTEVYFKVKLPLLLNRQAK</sequence>
<feature type="transmembrane region" description="Helical" evidence="1">
    <location>
        <begin position="33"/>
        <end position="55"/>
    </location>
</feature>